<organism evidence="3">
    <name type="scientific">Schistocephalus solidus</name>
    <name type="common">Tapeworm</name>
    <dbReference type="NCBI Taxonomy" id="70667"/>
    <lineage>
        <taxon>Eukaryota</taxon>
        <taxon>Metazoa</taxon>
        <taxon>Spiralia</taxon>
        <taxon>Lophotrochozoa</taxon>
        <taxon>Platyhelminthes</taxon>
        <taxon>Cestoda</taxon>
        <taxon>Eucestoda</taxon>
        <taxon>Diphyllobothriidea</taxon>
        <taxon>Diphyllobothriidae</taxon>
        <taxon>Schistocephalus</taxon>
    </lineage>
</organism>
<gene>
    <name evidence="3" type="ORF">TR91060</name>
</gene>
<protein>
    <submittedName>
        <fullName evidence="3">Uncharacterized protein</fullName>
    </submittedName>
</protein>
<evidence type="ECO:0000256" key="2">
    <source>
        <dbReference type="SAM" id="Phobius"/>
    </source>
</evidence>
<name>A0A0X3Q4C9_SCHSO</name>
<keyword evidence="2" id="KW-0812">Transmembrane</keyword>
<accession>A0A0X3Q4C9</accession>
<keyword evidence="2" id="KW-0472">Membrane</keyword>
<evidence type="ECO:0000313" key="3">
    <source>
        <dbReference type="EMBL" id="JAP58995.1"/>
    </source>
</evidence>
<dbReference type="EMBL" id="GEEE01004230">
    <property type="protein sequence ID" value="JAP58995.1"/>
    <property type="molecule type" value="Transcribed_RNA"/>
</dbReference>
<feature type="region of interest" description="Disordered" evidence="1">
    <location>
        <begin position="190"/>
        <end position="212"/>
    </location>
</feature>
<dbReference type="AlphaFoldDB" id="A0A0X3Q4C9"/>
<proteinExistence type="predicted"/>
<sequence length="248" mass="27553">MLNYRSWLWGYCLFITVFFCLISAKQHFCTTCDDNVGGCTPEVQVNKTCEEGADSCMVELYFQPENENAFIFRSRCGSPSYCPAGYTELMCTPFTDKEQTCRTCCFENNCHNLSPASPLRLKIMRKLLADVGKTPSQVENEIERANTFSRNVAAMKTTVMPSTPEPTSTPSQPRSWVLEARPLANIETTVSPTESPIRTTVEETAEPPKTGLWGRWKDITSTTSTAHLSVPGIPSMLMLAGALLHSLV</sequence>
<evidence type="ECO:0000256" key="1">
    <source>
        <dbReference type="SAM" id="MobiDB-lite"/>
    </source>
</evidence>
<reference evidence="3" key="1">
    <citation type="submission" date="2016-01" db="EMBL/GenBank/DDBJ databases">
        <title>Reference transcriptome for the parasite Schistocephalus solidus: insights into the molecular evolution of parasitism.</title>
        <authorList>
            <person name="Hebert F.O."/>
            <person name="Grambauer S."/>
            <person name="Barber I."/>
            <person name="Landry C.R."/>
            <person name="Aubin-Horth N."/>
        </authorList>
    </citation>
    <scope>NUCLEOTIDE SEQUENCE</scope>
</reference>
<feature type="transmembrane region" description="Helical" evidence="2">
    <location>
        <begin position="7"/>
        <end position="24"/>
    </location>
</feature>
<keyword evidence="2" id="KW-1133">Transmembrane helix</keyword>